<dbReference type="InterPro" id="IPR011990">
    <property type="entry name" value="TPR-like_helical_dom_sf"/>
</dbReference>
<reference evidence="2" key="1">
    <citation type="submission" date="2016-06" db="EMBL/GenBank/DDBJ databases">
        <authorList>
            <person name="Varghese N."/>
            <person name="Submissions Spin"/>
        </authorList>
    </citation>
    <scope>NUCLEOTIDE SEQUENCE [LARGE SCALE GENOMIC DNA]</scope>
    <source>
        <strain evidence="2">DSM 43168</strain>
    </source>
</reference>
<protein>
    <submittedName>
        <fullName evidence="1">Tetratricopeptide repeat-containing protein</fullName>
    </submittedName>
</protein>
<gene>
    <name evidence="1" type="ORF">GA0070563_102251</name>
</gene>
<evidence type="ECO:0000313" key="2">
    <source>
        <dbReference type="Proteomes" id="UP000183585"/>
    </source>
</evidence>
<dbReference type="SUPFAM" id="SSF48452">
    <property type="entry name" value="TPR-like"/>
    <property type="match status" value="1"/>
</dbReference>
<dbReference type="EMBL" id="FMCT01000002">
    <property type="protein sequence ID" value="SCE82787.1"/>
    <property type="molecule type" value="Genomic_DNA"/>
</dbReference>
<dbReference type="AlphaFoldDB" id="A0A1C4VFL5"/>
<dbReference type="STRING" id="47853.TK50_27450"/>
<evidence type="ECO:0000313" key="1">
    <source>
        <dbReference type="EMBL" id="SCE82787.1"/>
    </source>
</evidence>
<organism evidence="1 2">
    <name type="scientific">Micromonospora carbonacea</name>
    <dbReference type="NCBI Taxonomy" id="47853"/>
    <lineage>
        <taxon>Bacteria</taxon>
        <taxon>Bacillati</taxon>
        <taxon>Actinomycetota</taxon>
        <taxon>Actinomycetes</taxon>
        <taxon>Micromonosporales</taxon>
        <taxon>Micromonosporaceae</taxon>
        <taxon>Micromonospora</taxon>
    </lineage>
</organism>
<dbReference type="Proteomes" id="UP000183585">
    <property type="component" value="Unassembled WGS sequence"/>
</dbReference>
<name>A0A1C4VFL5_9ACTN</name>
<accession>A0A1C4VFL5</accession>
<dbReference type="RefSeq" id="WP_074473082.1">
    <property type="nucleotide sequence ID" value="NZ_FMCT01000002.1"/>
</dbReference>
<keyword evidence="2" id="KW-1185">Reference proteome</keyword>
<dbReference type="Gene3D" id="1.25.40.10">
    <property type="entry name" value="Tetratricopeptide repeat domain"/>
    <property type="match status" value="1"/>
</dbReference>
<sequence length="834" mass="89371">MADIAWRDPAALPLRPLIDLTADPAVPPALVAEAALFWVGRPDPCGWLPAHAPPAGLRRAMRRCGLLDATDTLVAPPEVRERLEADDPAGLLWAARLMRALGRREDAARLLRRLGGDAPSPVRAWRDLLLAEDGRQPLPPVPPEAAGLPVRLATALAHAGRVAADGQPAAEALAVAESLAAGLAGDRLGVVARARVLAVRLRSPGGPTPEADTVRAVARDLGTDRDDFLARDAALALLRAAARAALDETGATGGGPAREFAGVALDLDPTGAATRLLAADAARAAGDREAARTHYRVAARTGLTERTAALAGLLDLAALTSAVEDGAPAATAGPAGPAAPADAGELVGALADLLTSDRGEERDRLAVLVTRRPALGGTVCADAVRWAVAVREPTVGLREPATGTRPLPIERYRPFLDLSPSEILDPVDTPPVAIHTPLMSYAAVLERREPWFREIHPQRATAAMFRDEMQATATVYGYASGGASADYRTWLAAPDGCPPGVRDRLAHASDLPLLDRALLGRLLSAVGFHAEARGILPGPDVPVRDPEGAYALASWLFAEQMLTTGHTAELEPHFRTLYEQLGDDVRYARTRVVTTINATVNAARRREPDTIARWRKLGEEDLARYTALPEVSEFDAALMTSRWFRAMGFLPFLTGDRDLLRADLDRWLGIARELTGHDGHTRVIAADNYFPAVETAVRTHTYLGERDAALALVDELAQRVDPIDPKTWLTAGELRYQAGDVGGALDAYLRAAHLQFPYGRISWFNAGQVHEQLGRSDLAAECYRRSLAHWPTGVTPLRRLRDLHLRGRLPDDRGVLAAWAASQPAWPGLPAFEG</sequence>
<proteinExistence type="predicted"/>